<dbReference type="EMBL" id="OIVN01006232">
    <property type="protein sequence ID" value="SPD28459.1"/>
    <property type="molecule type" value="Genomic_DNA"/>
</dbReference>
<reference evidence="2" key="1">
    <citation type="submission" date="2018-02" db="EMBL/GenBank/DDBJ databases">
        <authorList>
            <person name="Cohen D.B."/>
            <person name="Kent A.D."/>
        </authorList>
    </citation>
    <scope>NUCLEOTIDE SEQUENCE</scope>
</reference>
<dbReference type="AlphaFoldDB" id="A0A2N9IWE4"/>
<feature type="compositionally biased region" description="Low complexity" evidence="1">
    <location>
        <begin position="14"/>
        <end position="23"/>
    </location>
</feature>
<protein>
    <submittedName>
        <fullName evidence="2">Uncharacterized protein</fullName>
    </submittedName>
</protein>
<name>A0A2N9IWE4_FAGSY</name>
<feature type="compositionally biased region" description="Low complexity" evidence="1">
    <location>
        <begin position="332"/>
        <end position="348"/>
    </location>
</feature>
<feature type="region of interest" description="Disordered" evidence="1">
    <location>
        <begin position="260"/>
        <end position="290"/>
    </location>
</feature>
<feature type="compositionally biased region" description="Acidic residues" evidence="1">
    <location>
        <begin position="349"/>
        <end position="360"/>
    </location>
</feature>
<accession>A0A2N9IWE4</accession>
<evidence type="ECO:0000313" key="2">
    <source>
        <dbReference type="EMBL" id="SPD28459.1"/>
    </source>
</evidence>
<feature type="region of interest" description="Disordered" evidence="1">
    <location>
        <begin position="327"/>
        <end position="360"/>
    </location>
</feature>
<evidence type="ECO:0000256" key="1">
    <source>
        <dbReference type="SAM" id="MobiDB-lite"/>
    </source>
</evidence>
<sequence length="360" mass="40206">MVRTKTKAAKVTVPDTHQPSSPSSTPPAPTEIPPAADKSKKFNKLRFPDYRSFFIYEKYHSNRRIHSEREVVSGELLRYSLDKQITERSWESMCQGWPTATPNDLIPEFYSNFLNIKTTTLEFDVFLRKKTYHISPDVVATALNIPRVAQPGYPFIDQLVPLRDNMMELFLCCLIGTHSELRRAQFLYALMTGVTIDLPSVICNSFITMHHSKDASLSLIHPCAITRILTHLNMNFPAAIPLVPRSVKPINRHSATRIVAQMQKQKQKKRGREADNDEEDDAAGPSSVADERDELKSIVSYLDRISSQLNAQQILLGKLSTRMRRLEQRAIGSSSGAAGTASASSTDGTEADGSEPDAAC</sequence>
<organism evidence="2">
    <name type="scientific">Fagus sylvatica</name>
    <name type="common">Beechnut</name>
    <dbReference type="NCBI Taxonomy" id="28930"/>
    <lineage>
        <taxon>Eukaryota</taxon>
        <taxon>Viridiplantae</taxon>
        <taxon>Streptophyta</taxon>
        <taxon>Embryophyta</taxon>
        <taxon>Tracheophyta</taxon>
        <taxon>Spermatophyta</taxon>
        <taxon>Magnoliopsida</taxon>
        <taxon>eudicotyledons</taxon>
        <taxon>Gunneridae</taxon>
        <taxon>Pentapetalae</taxon>
        <taxon>rosids</taxon>
        <taxon>fabids</taxon>
        <taxon>Fagales</taxon>
        <taxon>Fagaceae</taxon>
        <taxon>Fagus</taxon>
    </lineage>
</organism>
<feature type="region of interest" description="Disordered" evidence="1">
    <location>
        <begin position="1"/>
        <end position="37"/>
    </location>
</feature>
<gene>
    <name evidence="2" type="ORF">FSB_LOCUS56341</name>
</gene>
<proteinExistence type="predicted"/>